<dbReference type="SFLD" id="SFLDS00001">
    <property type="entry name" value="Enolase"/>
    <property type="match status" value="1"/>
</dbReference>
<evidence type="ECO:0000256" key="3">
    <source>
        <dbReference type="ARBA" id="ARBA00022842"/>
    </source>
</evidence>
<dbReference type="EMBL" id="LIBO01000216">
    <property type="protein sequence ID" value="KRO61756.1"/>
    <property type="molecule type" value="Genomic_DNA"/>
</dbReference>
<dbReference type="PANTHER" id="PTHR13794">
    <property type="entry name" value="ENOLASE SUPERFAMILY, MANDELATE RACEMASE"/>
    <property type="match status" value="1"/>
</dbReference>
<keyword evidence="2" id="KW-0479">Metal-binding</keyword>
<sequence length="416" mass="45275">MTIAAVKVHDLRFALGPSAGSDAIHRDPVYSYAVTELITSDGLSGCGFAFTLGEGNHLVCQAAEFLASTLTGKSIGEVMAGFGSWQCGAANEQQFRWLGPHKGVVHLALASVTNACWDLWARSRGLPLWKLLLELPTRELLATLDFSYVEDVLSPAQAAALLEEEHPTRKQRSGITRSGYPGYDTSIGWFNYSDEQVAANVAKSVAAGFTAMKLKVGSSDLQRDIRRTRLVRQAAGTDATIMVDANQQWTIAQTLDFARQTKDLNLFWIEEPTHPDDIVGHRRIAGEIAPVKVAAGEHVPNRVVFKNYLQSGAMAVCQVDAVRVAGVSEFLVVSLLARKFGIPVIPHVGDMGQLHQHLVLFNHIALGHKAVFLEHIPHLRDRFTEPAVVSNGHYQTPVSPGTSCHLLAMNGQCSRA</sequence>
<name>A0A0R2RGM9_9BACT</name>
<feature type="domain" description="Mandelate racemase/muconate lactonizing enzyme C-terminal" evidence="4">
    <location>
        <begin position="194"/>
        <end position="291"/>
    </location>
</feature>
<accession>A0A0R2RGM9</accession>
<comment type="caution">
    <text evidence="5">The sequence shown here is derived from an EMBL/GenBank/DDBJ whole genome shotgun (WGS) entry which is preliminary data.</text>
</comment>
<dbReference type="GO" id="GO:0016836">
    <property type="term" value="F:hydro-lyase activity"/>
    <property type="evidence" value="ECO:0007669"/>
    <property type="project" value="TreeGrafter"/>
</dbReference>
<gene>
    <name evidence="5" type="ORF">ABR82_06790</name>
</gene>
<dbReference type="Proteomes" id="UP000051269">
    <property type="component" value="Unassembled WGS sequence"/>
</dbReference>
<comment type="cofactor">
    <cofactor evidence="1">
        <name>Mg(2+)</name>
        <dbReference type="ChEBI" id="CHEBI:18420"/>
    </cofactor>
</comment>
<proteinExistence type="predicted"/>
<keyword evidence="3" id="KW-0460">Magnesium</keyword>
<dbReference type="InterPro" id="IPR013342">
    <property type="entry name" value="Mandelate_racemase_C"/>
</dbReference>
<dbReference type="InterPro" id="IPR029065">
    <property type="entry name" value="Enolase_C-like"/>
</dbReference>
<dbReference type="Gene3D" id="3.20.20.120">
    <property type="entry name" value="Enolase-like C-terminal domain"/>
    <property type="match status" value="1"/>
</dbReference>
<evidence type="ECO:0000313" key="5">
    <source>
        <dbReference type="EMBL" id="KRO61756.1"/>
    </source>
</evidence>
<protein>
    <submittedName>
        <fullName evidence="5">Mandelate racemase</fullName>
    </submittedName>
</protein>
<dbReference type="InterPro" id="IPR013341">
    <property type="entry name" value="Mandelate_racemase_N_dom"/>
</dbReference>
<dbReference type="InterPro" id="IPR046945">
    <property type="entry name" value="RHMD-like"/>
</dbReference>
<reference evidence="5 6" key="1">
    <citation type="submission" date="2015-10" db="EMBL/GenBank/DDBJ databases">
        <title>Metagenome-Assembled Genomes uncover a global brackish microbiome.</title>
        <authorList>
            <person name="Hugerth L.W."/>
            <person name="Larsson J."/>
            <person name="Alneberg J."/>
            <person name="Lindh M.V."/>
            <person name="Legrand C."/>
            <person name="Pinhassi J."/>
            <person name="Andersson A.F."/>
        </authorList>
    </citation>
    <scope>NUCLEOTIDE SEQUENCE [LARGE SCALE GENOMIC DNA]</scope>
    <source>
        <strain evidence="5">BACL18 MAG-120507-bin52</strain>
    </source>
</reference>
<evidence type="ECO:0000313" key="6">
    <source>
        <dbReference type="Proteomes" id="UP000051269"/>
    </source>
</evidence>
<dbReference type="InterPro" id="IPR029017">
    <property type="entry name" value="Enolase-like_N"/>
</dbReference>
<dbReference type="GO" id="GO:0016052">
    <property type="term" value="P:carbohydrate catabolic process"/>
    <property type="evidence" value="ECO:0007669"/>
    <property type="project" value="TreeGrafter"/>
</dbReference>
<dbReference type="SMART" id="SM00922">
    <property type="entry name" value="MR_MLE"/>
    <property type="match status" value="1"/>
</dbReference>
<dbReference type="SFLD" id="SFLDG00179">
    <property type="entry name" value="mandelate_racemase"/>
    <property type="match status" value="1"/>
</dbReference>
<organism evidence="5 6">
    <name type="scientific">Verrucomicrobia subdivision 6 bacterium BACL9 MAG-120507-bin52</name>
    <dbReference type="NCBI Taxonomy" id="1655590"/>
    <lineage>
        <taxon>Bacteria</taxon>
        <taxon>Pseudomonadati</taxon>
        <taxon>Verrucomicrobiota</taxon>
        <taxon>Verrucomicrobiia</taxon>
        <taxon>Verrucomicrobiales</taxon>
        <taxon>Verrucomicrobia subdivision 6</taxon>
    </lineage>
</organism>
<dbReference type="Pfam" id="PF02746">
    <property type="entry name" value="MR_MLE_N"/>
    <property type="match status" value="1"/>
</dbReference>
<evidence type="ECO:0000259" key="4">
    <source>
        <dbReference type="SMART" id="SM00922"/>
    </source>
</evidence>
<dbReference type="Pfam" id="PF13378">
    <property type="entry name" value="MR_MLE_C"/>
    <property type="match status" value="1"/>
</dbReference>
<dbReference type="GO" id="GO:0000287">
    <property type="term" value="F:magnesium ion binding"/>
    <property type="evidence" value="ECO:0007669"/>
    <property type="project" value="TreeGrafter"/>
</dbReference>
<dbReference type="SUPFAM" id="SSF51604">
    <property type="entry name" value="Enolase C-terminal domain-like"/>
    <property type="match status" value="1"/>
</dbReference>
<dbReference type="SUPFAM" id="SSF54826">
    <property type="entry name" value="Enolase N-terminal domain-like"/>
    <property type="match status" value="1"/>
</dbReference>
<evidence type="ECO:0000256" key="2">
    <source>
        <dbReference type="ARBA" id="ARBA00022723"/>
    </source>
</evidence>
<dbReference type="PANTHER" id="PTHR13794:SF58">
    <property type="entry name" value="MITOCHONDRIAL ENOLASE SUPERFAMILY MEMBER 1"/>
    <property type="match status" value="1"/>
</dbReference>
<evidence type="ECO:0000256" key="1">
    <source>
        <dbReference type="ARBA" id="ARBA00001946"/>
    </source>
</evidence>
<dbReference type="Gene3D" id="3.30.390.10">
    <property type="entry name" value="Enolase-like, N-terminal domain"/>
    <property type="match status" value="1"/>
</dbReference>
<dbReference type="InterPro" id="IPR036849">
    <property type="entry name" value="Enolase-like_C_sf"/>
</dbReference>
<dbReference type="AlphaFoldDB" id="A0A0R2RGM9"/>